<dbReference type="Gene3D" id="1.50.10.10">
    <property type="match status" value="2"/>
</dbReference>
<dbReference type="Gene3D" id="3.40.30.10">
    <property type="entry name" value="Glutaredoxin"/>
    <property type="match status" value="1"/>
</dbReference>
<evidence type="ECO:0000313" key="3">
    <source>
        <dbReference type="Proteomes" id="UP001057998"/>
    </source>
</evidence>
<evidence type="ECO:0000259" key="1">
    <source>
        <dbReference type="Pfam" id="PF03190"/>
    </source>
</evidence>
<evidence type="ECO:0000313" key="2">
    <source>
        <dbReference type="EMBL" id="UTV30255.1"/>
    </source>
</evidence>
<protein>
    <submittedName>
        <fullName evidence="2">Thioredoxin domain-containing protein</fullName>
    </submittedName>
</protein>
<feature type="domain" description="Spermatogenesis-associated protein 20-like TRX" evidence="1">
    <location>
        <begin position="26"/>
        <end position="186"/>
    </location>
</feature>
<dbReference type="EMBL" id="CP101509">
    <property type="protein sequence ID" value="UTV30255.1"/>
    <property type="molecule type" value="Genomic_DNA"/>
</dbReference>
<dbReference type="SUPFAM" id="SSF52833">
    <property type="entry name" value="Thioredoxin-like"/>
    <property type="match status" value="1"/>
</dbReference>
<dbReference type="InterPro" id="IPR004879">
    <property type="entry name" value="Ssp411-like_TRX"/>
</dbReference>
<dbReference type="InterPro" id="IPR036249">
    <property type="entry name" value="Thioredoxin-like_sf"/>
</dbReference>
<gene>
    <name evidence="2" type="ORF">NNL38_16885</name>
</gene>
<dbReference type="InterPro" id="IPR024705">
    <property type="entry name" value="Ssp411"/>
</dbReference>
<proteinExistence type="predicted"/>
<reference evidence="2" key="1">
    <citation type="submission" date="2022-07" db="EMBL/GenBank/DDBJ databases">
        <title>Genome sequencing of Photobacterium atrarenae GJH2-4.</title>
        <authorList>
            <person name="Park S.-J."/>
        </authorList>
    </citation>
    <scope>NUCLEOTIDE SEQUENCE</scope>
    <source>
        <strain evidence="2">GJH2-4</strain>
    </source>
</reference>
<organism evidence="2 3">
    <name type="scientific">Photobacterium atrarenae</name>
    <dbReference type="NCBI Taxonomy" id="865757"/>
    <lineage>
        <taxon>Bacteria</taxon>
        <taxon>Pseudomonadati</taxon>
        <taxon>Pseudomonadota</taxon>
        <taxon>Gammaproteobacteria</taxon>
        <taxon>Vibrionales</taxon>
        <taxon>Vibrionaceae</taxon>
        <taxon>Photobacterium</taxon>
    </lineage>
</organism>
<dbReference type="PIRSF" id="PIRSF006402">
    <property type="entry name" value="UCP006402_thioredoxin"/>
    <property type="match status" value="1"/>
</dbReference>
<dbReference type="InterPro" id="IPR008928">
    <property type="entry name" value="6-hairpin_glycosidase_sf"/>
</dbReference>
<keyword evidence="3" id="KW-1185">Reference proteome</keyword>
<dbReference type="Pfam" id="PF03190">
    <property type="entry name" value="Thioredox_DsbH"/>
    <property type="match status" value="1"/>
</dbReference>
<dbReference type="Proteomes" id="UP001057998">
    <property type="component" value="Chromosome 2"/>
</dbReference>
<dbReference type="CDD" id="cd02955">
    <property type="entry name" value="SSP411"/>
    <property type="match status" value="1"/>
</dbReference>
<sequence>MATHPADIPSEKELELLPENGGGYWNRLVFEQSPYLLQHAANPVDWYPWGEAAFEKAKREGKPIFLSIGYATCHWCHVMARESFEDVEVAALLNRDYVAIKVDREERPDVDHLHMAACQAMTGRGGWPLTCFLTPDGQVFYATTYLPKQGSYSHPGMMELLPSVIHAWQHQQDVLCNGAQQLSHQLRALERQATSGTIARNIEHQAFELFEQSFDPLHGGFGRAPKFPSPHQHLFLLRYWHRYGQPQALAMVEKSLQMMRLGGLFDHVGFGFHRYSTDNRWLLPHFEKMLYDQAMLLKAYSEAFAATGDDFYHQTAGEITHYLTTRMQHPDGGFYSAEDADIEGEEGKFYIWHHEELSRILTLEELSWLTQCFHLSPQGNYCDEATGSQSGANILHLSRLPRQLAESAGESLPAWQQRWESIRHRLANQRMQRVPPLRDDKVLTDWNGLVIAALARSAWLREAPEDLQAARQAFDFVLRHLNDDTDQLSKRYRNGKSGLRGLLDDYAGMIGAALALHQATLEVSYLRQALRWTEVAIAKFWDPSHGGFFLTESNSELAVRAKDGYDGASPSGNALMAHHLVMLYQLTGAQRWHNYFDGLVGAFADQVNAYPAGFTMLLTALDWIQHPGPNLVLAGPAPLPELMAPLRGQFLPNAVWLGIDAEHEAELSELAPYTRQMKHNEPVLYVCQGTACELPVVGRKKIEARLRVLVKELNRVPSA</sequence>
<name>A0ABY5GMD6_9GAMM</name>
<dbReference type="SUPFAM" id="SSF48208">
    <property type="entry name" value="Six-hairpin glycosidases"/>
    <property type="match status" value="1"/>
</dbReference>
<dbReference type="RefSeq" id="WP_255391600.1">
    <property type="nucleotide sequence ID" value="NZ_CP101509.1"/>
</dbReference>
<dbReference type="InterPro" id="IPR012341">
    <property type="entry name" value="6hp_glycosidase-like_sf"/>
</dbReference>
<dbReference type="PANTHER" id="PTHR42899:SF1">
    <property type="entry name" value="SPERMATOGENESIS-ASSOCIATED PROTEIN 20"/>
    <property type="match status" value="1"/>
</dbReference>
<dbReference type="PANTHER" id="PTHR42899">
    <property type="entry name" value="SPERMATOGENESIS-ASSOCIATED PROTEIN 20"/>
    <property type="match status" value="1"/>
</dbReference>
<accession>A0ABY5GMD6</accession>